<proteinExistence type="predicted"/>
<evidence type="ECO:0000313" key="1">
    <source>
        <dbReference type="EMBL" id="GFJ77498.1"/>
    </source>
</evidence>
<evidence type="ECO:0000313" key="2">
    <source>
        <dbReference type="Proteomes" id="UP000482800"/>
    </source>
</evidence>
<protein>
    <submittedName>
        <fullName evidence="1">Uncharacterized protein</fullName>
    </submittedName>
</protein>
<dbReference type="Proteomes" id="UP000482800">
    <property type="component" value="Unassembled WGS sequence"/>
</dbReference>
<reference evidence="1 2" key="2">
    <citation type="submission" date="2020-03" db="EMBL/GenBank/DDBJ databases">
        <authorList>
            <person name="Ichikawa N."/>
            <person name="Kimura A."/>
            <person name="Kitahashi Y."/>
            <person name="Uohara A."/>
        </authorList>
    </citation>
    <scope>NUCLEOTIDE SEQUENCE [LARGE SCALE GENOMIC DNA]</scope>
    <source>
        <strain evidence="1 2">NBRC 108639</strain>
    </source>
</reference>
<dbReference type="AlphaFoldDB" id="A0A6V8K5C1"/>
<dbReference type="EMBL" id="BLPF01000001">
    <property type="protein sequence ID" value="GFJ77498.1"/>
    <property type="molecule type" value="Genomic_DNA"/>
</dbReference>
<reference evidence="1 2" key="1">
    <citation type="submission" date="2020-03" db="EMBL/GenBank/DDBJ databases">
        <title>Whole genome shotgun sequence of Phytohabitans houttuyneae NBRC 108639.</title>
        <authorList>
            <person name="Komaki H."/>
            <person name="Tamura T."/>
        </authorList>
    </citation>
    <scope>NUCLEOTIDE SEQUENCE [LARGE SCALE GENOMIC DNA]</scope>
    <source>
        <strain evidence="1 2">NBRC 108639</strain>
    </source>
</reference>
<gene>
    <name evidence="1" type="ORF">Phou_016780</name>
</gene>
<name>A0A6V8K5C1_9ACTN</name>
<comment type="caution">
    <text evidence="1">The sequence shown here is derived from an EMBL/GenBank/DDBJ whole genome shotgun (WGS) entry which is preliminary data.</text>
</comment>
<keyword evidence="2" id="KW-1185">Reference proteome</keyword>
<sequence>MDHHHGIVVHVDDSGAGGGRLGEFVDVGGGGKPGADVEVLVDSGVRGQVGDGPVHEASVFLGGGADVWEGFGDLVGGFAVGGDVVFAAEPVVVAAGRVRPGGVDRLVTAAGHGCGG</sequence>
<organism evidence="1 2">
    <name type="scientific">Phytohabitans houttuyneae</name>
    <dbReference type="NCBI Taxonomy" id="1076126"/>
    <lineage>
        <taxon>Bacteria</taxon>
        <taxon>Bacillati</taxon>
        <taxon>Actinomycetota</taxon>
        <taxon>Actinomycetes</taxon>
        <taxon>Micromonosporales</taxon>
        <taxon>Micromonosporaceae</taxon>
    </lineage>
</organism>
<accession>A0A6V8K5C1</accession>